<sequence length="64" mass="7046" precursor="true">MSRSLSRYFLAALSGSTYVIPVVAAPNTSAPSAQPRPTAQVEMTEEQMIMYEIRKQVGRELKGT</sequence>
<reference evidence="2 3" key="1">
    <citation type="submission" date="2019-02" db="EMBL/GenBank/DDBJ databases">
        <title>Deep-cultivation of Planctomycetes and their phenomic and genomic characterization uncovers novel biology.</title>
        <authorList>
            <person name="Wiegand S."/>
            <person name="Jogler M."/>
            <person name="Boedeker C."/>
            <person name="Pinto D."/>
            <person name="Vollmers J."/>
            <person name="Rivas-Marin E."/>
            <person name="Kohn T."/>
            <person name="Peeters S.H."/>
            <person name="Heuer A."/>
            <person name="Rast P."/>
            <person name="Oberbeckmann S."/>
            <person name="Bunk B."/>
            <person name="Jeske O."/>
            <person name="Meyerdierks A."/>
            <person name="Storesund J.E."/>
            <person name="Kallscheuer N."/>
            <person name="Luecker S."/>
            <person name="Lage O.M."/>
            <person name="Pohl T."/>
            <person name="Merkel B.J."/>
            <person name="Hornburger P."/>
            <person name="Mueller R.-W."/>
            <person name="Bruemmer F."/>
            <person name="Labrenz M."/>
            <person name="Spormann A.M."/>
            <person name="Op den Camp H."/>
            <person name="Overmann J."/>
            <person name="Amann R."/>
            <person name="Jetten M.S.M."/>
            <person name="Mascher T."/>
            <person name="Medema M.H."/>
            <person name="Devos D.P."/>
            <person name="Kaster A.-K."/>
            <person name="Ovreas L."/>
            <person name="Rohde M."/>
            <person name="Galperin M.Y."/>
            <person name="Jogler C."/>
        </authorList>
    </citation>
    <scope>NUCLEOTIDE SEQUENCE [LARGE SCALE GENOMIC DNA]</scope>
    <source>
        <strain evidence="2 3">EC9</strain>
    </source>
</reference>
<protein>
    <submittedName>
        <fullName evidence="2">Uncharacterized protein</fullName>
    </submittedName>
</protein>
<gene>
    <name evidence="2" type="ORF">EC9_00410</name>
</gene>
<evidence type="ECO:0000256" key="1">
    <source>
        <dbReference type="SAM" id="SignalP"/>
    </source>
</evidence>
<keyword evidence="3" id="KW-1185">Reference proteome</keyword>
<feature type="signal peptide" evidence="1">
    <location>
        <begin position="1"/>
        <end position="24"/>
    </location>
</feature>
<dbReference type="RefSeq" id="WP_145341338.1">
    <property type="nucleotide sequence ID" value="NZ_CP036261.1"/>
</dbReference>
<name>A0A517LTC6_9BACT</name>
<evidence type="ECO:0000313" key="3">
    <source>
        <dbReference type="Proteomes" id="UP000319557"/>
    </source>
</evidence>
<dbReference type="KEGG" id="ruv:EC9_00410"/>
<dbReference type="AlphaFoldDB" id="A0A517LTC6"/>
<accession>A0A517LTC6</accession>
<keyword evidence="1" id="KW-0732">Signal</keyword>
<feature type="chain" id="PRO_5022094501" evidence="1">
    <location>
        <begin position="25"/>
        <end position="64"/>
    </location>
</feature>
<proteinExistence type="predicted"/>
<organism evidence="2 3">
    <name type="scientific">Rosistilla ulvae</name>
    <dbReference type="NCBI Taxonomy" id="1930277"/>
    <lineage>
        <taxon>Bacteria</taxon>
        <taxon>Pseudomonadati</taxon>
        <taxon>Planctomycetota</taxon>
        <taxon>Planctomycetia</taxon>
        <taxon>Pirellulales</taxon>
        <taxon>Pirellulaceae</taxon>
        <taxon>Rosistilla</taxon>
    </lineage>
</organism>
<dbReference type="OrthoDB" id="285116at2"/>
<evidence type="ECO:0000313" key="2">
    <source>
        <dbReference type="EMBL" id="QDS85884.1"/>
    </source>
</evidence>
<dbReference type="Proteomes" id="UP000319557">
    <property type="component" value="Chromosome"/>
</dbReference>
<dbReference type="EMBL" id="CP036261">
    <property type="protein sequence ID" value="QDS85884.1"/>
    <property type="molecule type" value="Genomic_DNA"/>
</dbReference>